<reference evidence="2" key="1">
    <citation type="journal article" date="2010" name="Science">
        <title>Plasticity of animal genome architecture unmasked by rapid evolution of a pelagic tunicate.</title>
        <authorList>
            <person name="Denoeud F."/>
            <person name="Henriet S."/>
            <person name="Mungpakdee S."/>
            <person name="Aury J.M."/>
            <person name="Da Silva C."/>
            <person name="Brinkmann H."/>
            <person name="Mikhaleva J."/>
            <person name="Olsen L.C."/>
            <person name="Jubin C."/>
            <person name="Canestro C."/>
            <person name="Bouquet J.M."/>
            <person name="Danks G."/>
            <person name="Poulain J."/>
            <person name="Campsteijn C."/>
            <person name="Adamski M."/>
            <person name="Cross I."/>
            <person name="Yadetie F."/>
            <person name="Muffato M."/>
            <person name="Louis A."/>
            <person name="Butcher S."/>
            <person name="Tsagkogeorga G."/>
            <person name="Konrad A."/>
            <person name="Singh S."/>
            <person name="Jensen M.F."/>
            <person name="Cong E.H."/>
            <person name="Eikeseth-Otteraa H."/>
            <person name="Noel B."/>
            <person name="Anthouard V."/>
            <person name="Porcel B.M."/>
            <person name="Kachouri-Lafond R."/>
            <person name="Nishino A."/>
            <person name="Ugolini M."/>
            <person name="Chourrout P."/>
            <person name="Nishida H."/>
            <person name="Aasland R."/>
            <person name="Huzurbazar S."/>
            <person name="Westhof E."/>
            <person name="Delsuc F."/>
            <person name="Lehrach H."/>
            <person name="Reinhardt R."/>
            <person name="Weissenbach J."/>
            <person name="Roy S.W."/>
            <person name="Artiguenave F."/>
            <person name="Postlethwait J.H."/>
            <person name="Manak J.R."/>
            <person name="Thompson E.M."/>
            <person name="Jaillon O."/>
            <person name="Du Pasquier L."/>
            <person name="Boudinot P."/>
            <person name="Liberles D.A."/>
            <person name="Volff J.N."/>
            <person name="Philippe H."/>
            <person name="Lenhard B."/>
            <person name="Roest Crollius H."/>
            <person name="Wincker P."/>
            <person name="Chourrout D."/>
        </authorList>
    </citation>
    <scope>NUCLEOTIDE SEQUENCE [LARGE SCALE GENOMIC DNA]</scope>
</reference>
<keyword evidence="4" id="KW-1185">Reference proteome</keyword>
<dbReference type="EMBL" id="FN653022">
    <property type="protein sequence ID" value="CBY07354.1"/>
    <property type="molecule type" value="Genomic_DNA"/>
</dbReference>
<evidence type="ECO:0000256" key="1">
    <source>
        <dbReference type="SAM" id="MobiDB-lite"/>
    </source>
</evidence>
<organism evidence="2">
    <name type="scientific">Oikopleura dioica</name>
    <name type="common">Tunicate</name>
    <dbReference type="NCBI Taxonomy" id="34765"/>
    <lineage>
        <taxon>Eukaryota</taxon>
        <taxon>Metazoa</taxon>
        <taxon>Chordata</taxon>
        <taxon>Tunicata</taxon>
        <taxon>Appendicularia</taxon>
        <taxon>Copelata</taxon>
        <taxon>Oikopleuridae</taxon>
        <taxon>Oikopleura</taxon>
    </lineage>
</organism>
<feature type="region of interest" description="Disordered" evidence="1">
    <location>
        <begin position="278"/>
        <end position="410"/>
    </location>
</feature>
<evidence type="ECO:0000313" key="4">
    <source>
        <dbReference type="Proteomes" id="UP000001307"/>
    </source>
</evidence>
<accession>E4X2A3</accession>
<dbReference type="AlphaFoldDB" id="E4X2A3"/>
<dbReference type="EMBL" id="FN654988">
    <property type="protein sequence ID" value="CBY37487.1"/>
    <property type="molecule type" value="Genomic_DNA"/>
</dbReference>
<gene>
    <name evidence="2" type="ORF">GSOID_T00017018001</name>
    <name evidence="3" type="ORF">GSOID_T00030949001</name>
</gene>
<dbReference type="Proteomes" id="UP000001307">
    <property type="component" value="Unassembled WGS sequence"/>
</dbReference>
<sequence>MSTRAELLRDIKTKKATLAAIKPVPKEDFDDKWDEYQLAKRILSSALEKFADYEIDEEDSASDTKANFSGNTAGNFAIDSQIWLQSQLLVTHVSQLGKFNANNNNEVVNFLSKIKSITEACPDIGFSAILNAVKPTMSVTVNKTLANEGKDITTFTQFNKFLKERYAASENIYQKLDAWFSSNKKRGKPFTSHLTELQNNILAIRIGHEEFAKAAKVNSIVKTYEPNDVWELIVFLKLWRDIRGQDSDLYSSLVLEMSQFKKPSQLAARAEVIATQTISTSQSTHVSTVKRNNGSEANAGSSGRSAASNASPNSSPGNSPSKRGGQGNSRGRGRGRGRGHGGGRGGYQNSNGSNDNQGNSNNNAGNQNNRNWKNRANGNNAQAQGRQYSACDDQESYDQQAQTSNEIHDRSEGAYNYANYYNYGQDGTYTAKNW</sequence>
<evidence type="ECO:0000313" key="2">
    <source>
        <dbReference type="EMBL" id="CBY07354.1"/>
    </source>
</evidence>
<dbReference type="InParanoid" id="E4X2A3"/>
<protein>
    <submittedName>
        <fullName evidence="2">Uncharacterized protein</fullName>
    </submittedName>
</protein>
<proteinExistence type="predicted"/>
<feature type="compositionally biased region" description="Low complexity" evidence="1">
    <location>
        <begin position="278"/>
        <end position="323"/>
    </location>
</feature>
<feature type="compositionally biased region" description="Basic residues" evidence="1">
    <location>
        <begin position="331"/>
        <end position="341"/>
    </location>
</feature>
<name>E4X2A3_OIKDI</name>
<dbReference type="Proteomes" id="UP000011014">
    <property type="component" value="Unassembled WGS sequence"/>
</dbReference>
<evidence type="ECO:0000313" key="3">
    <source>
        <dbReference type="EMBL" id="CBY37487.1"/>
    </source>
</evidence>
<feature type="compositionally biased region" description="Low complexity" evidence="1">
    <location>
        <begin position="347"/>
        <end position="387"/>
    </location>
</feature>